<feature type="transmembrane region" description="Helical" evidence="1">
    <location>
        <begin position="55"/>
        <end position="73"/>
    </location>
</feature>
<dbReference type="InterPro" id="IPR001646">
    <property type="entry name" value="5peptide_repeat"/>
</dbReference>
<dbReference type="Pfam" id="PF13576">
    <property type="entry name" value="Pentapeptide_3"/>
    <property type="match status" value="1"/>
</dbReference>
<comment type="caution">
    <text evidence="2">The sequence shown here is derived from an EMBL/GenBank/DDBJ whole genome shotgun (WGS) entry which is preliminary data.</text>
</comment>
<organism evidence="2 3">
    <name type="scientific">Actinophytocola oryzae</name>
    <dbReference type="NCBI Taxonomy" id="502181"/>
    <lineage>
        <taxon>Bacteria</taxon>
        <taxon>Bacillati</taxon>
        <taxon>Actinomycetota</taxon>
        <taxon>Actinomycetes</taxon>
        <taxon>Pseudonocardiales</taxon>
        <taxon>Pseudonocardiaceae</taxon>
    </lineage>
</organism>
<reference evidence="2 3" key="1">
    <citation type="submission" date="2019-03" db="EMBL/GenBank/DDBJ databases">
        <title>Genomic Encyclopedia of Archaeal and Bacterial Type Strains, Phase II (KMG-II): from individual species to whole genera.</title>
        <authorList>
            <person name="Goeker M."/>
        </authorList>
    </citation>
    <scope>NUCLEOTIDE SEQUENCE [LARGE SCALE GENOMIC DNA]</scope>
    <source>
        <strain evidence="2 3">DSM 45499</strain>
    </source>
</reference>
<keyword evidence="1" id="KW-0812">Transmembrane</keyword>
<dbReference type="EMBL" id="SOCP01000036">
    <property type="protein sequence ID" value="TDV35321.1"/>
    <property type="molecule type" value="Genomic_DNA"/>
</dbReference>
<dbReference type="SUPFAM" id="SSF141571">
    <property type="entry name" value="Pentapeptide repeat-like"/>
    <property type="match status" value="1"/>
</dbReference>
<accession>A0A4R7UQR4</accession>
<keyword evidence="3" id="KW-1185">Reference proteome</keyword>
<dbReference type="Gene3D" id="2.160.20.80">
    <property type="entry name" value="E3 ubiquitin-protein ligase SopA"/>
    <property type="match status" value="1"/>
</dbReference>
<gene>
    <name evidence="2" type="ORF">CLV71_13636</name>
</gene>
<proteinExistence type="predicted"/>
<protein>
    <submittedName>
        <fullName evidence="2">Pentapeptide repeat protein</fullName>
    </submittedName>
</protein>
<feature type="transmembrane region" description="Helical" evidence="1">
    <location>
        <begin position="14"/>
        <end position="35"/>
    </location>
</feature>
<sequence length="335" mass="37020">MATHRPVAVSRRKIVGVTAALALLTAASVATLWWVGTRGLDGEQLVAARFDALKIGLSIGAGGGGLFALYLAWLRQRSTEADLDNRERTLDQQRVSAENTRLDATERRITELYVKGVEQLGSDKAPVRLGGLYALERVAMDYEAHRQTIVNVFCAYLRMPYVLPGADPTDDAQDRERIQEREVRRAAQRILRDHLRRDRKYWPDTAVDLTGANLVDFDLSRCHVAEARFTGAVFTGPASFESAQFAGQTSFEAAHFTTDAAFRHTRFTGSAFFGSAEFTGDAVFELATFDRSAMFESAVFGHNASFAAVHFAPTTNFEGTTFARRVPAEVARFLP</sequence>
<keyword evidence="1" id="KW-1133">Transmembrane helix</keyword>
<name>A0A4R7UQR4_9PSEU</name>
<dbReference type="OrthoDB" id="8440251at2"/>
<dbReference type="AlphaFoldDB" id="A0A4R7UQR4"/>
<evidence type="ECO:0000313" key="3">
    <source>
        <dbReference type="Proteomes" id="UP000294927"/>
    </source>
</evidence>
<dbReference type="RefSeq" id="WP_133909444.1">
    <property type="nucleotide sequence ID" value="NZ_SOCP01000036.1"/>
</dbReference>
<evidence type="ECO:0000313" key="2">
    <source>
        <dbReference type="EMBL" id="TDV35321.1"/>
    </source>
</evidence>
<evidence type="ECO:0000256" key="1">
    <source>
        <dbReference type="SAM" id="Phobius"/>
    </source>
</evidence>
<dbReference type="Proteomes" id="UP000294927">
    <property type="component" value="Unassembled WGS sequence"/>
</dbReference>
<keyword evidence="1" id="KW-0472">Membrane</keyword>